<feature type="region of interest" description="Disordered" evidence="1">
    <location>
        <begin position="85"/>
        <end position="109"/>
    </location>
</feature>
<name>A0A3A3FSU5_9BURK</name>
<feature type="compositionally biased region" description="Basic and acidic residues" evidence="1">
    <location>
        <begin position="95"/>
        <end position="109"/>
    </location>
</feature>
<keyword evidence="3" id="KW-1185">Reference proteome</keyword>
<feature type="compositionally biased region" description="Low complexity" evidence="1">
    <location>
        <begin position="26"/>
        <end position="38"/>
    </location>
</feature>
<organism evidence="2 3">
    <name type="scientific">Noviherbaspirillum saxi</name>
    <dbReference type="NCBI Taxonomy" id="2320863"/>
    <lineage>
        <taxon>Bacteria</taxon>
        <taxon>Pseudomonadati</taxon>
        <taxon>Pseudomonadota</taxon>
        <taxon>Betaproteobacteria</taxon>
        <taxon>Burkholderiales</taxon>
        <taxon>Oxalobacteraceae</taxon>
        <taxon>Noviherbaspirillum</taxon>
    </lineage>
</organism>
<evidence type="ECO:0000313" key="3">
    <source>
        <dbReference type="Proteomes" id="UP000265955"/>
    </source>
</evidence>
<proteinExistence type="predicted"/>
<reference evidence="3" key="1">
    <citation type="submission" date="2018-09" db="EMBL/GenBank/DDBJ databases">
        <authorList>
            <person name="Zhu H."/>
        </authorList>
    </citation>
    <scope>NUCLEOTIDE SEQUENCE [LARGE SCALE GENOMIC DNA]</scope>
    <source>
        <strain evidence="3">K1R23-30</strain>
    </source>
</reference>
<evidence type="ECO:0000256" key="1">
    <source>
        <dbReference type="SAM" id="MobiDB-lite"/>
    </source>
</evidence>
<comment type="caution">
    <text evidence="2">The sequence shown here is derived from an EMBL/GenBank/DDBJ whole genome shotgun (WGS) entry which is preliminary data.</text>
</comment>
<accession>A0A3A3FSU5</accession>
<sequence length="109" mass="11506">MHIQESSDLNPPVVPSDAKSNSGMDSGSPAGPGQQAAAVKGMLGNHKGKLAVGAAAMLGLAVYYKWRENRLAKEDPSEYARIQRLKAVVGSGDPKSSKTDTPQDRSDKQ</sequence>
<gene>
    <name evidence="2" type="ORF">D3871_12720</name>
</gene>
<protein>
    <submittedName>
        <fullName evidence="2">Uncharacterized protein</fullName>
    </submittedName>
</protein>
<dbReference type="AlphaFoldDB" id="A0A3A3FSU5"/>
<dbReference type="EMBL" id="QYUO01000001">
    <property type="protein sequence ID" value="RJF99287.1"/>
    <property type="molecule type" value="Genomic_DNA"/>
</dbReference>
<feature type="region of interest" description="Disordered" evidence="1">
    <location>
        <begin position="1"/>
        <end position="39"/>
    </location>
</feature>
<evidence type="ECO:0000313" key="2">
    <source>
        <dbReference type="EMBL" id="RJF99287.1"/>
    </source>
</evidence>
<dbReference type="Proteomes" id="UP000265955">
    <property type="component" value="Unassembled WGS sequence"/>
</dbReference>